<dbReference type="GO" id="GO:0003677">
    <property type="term" value="F:DNA binding"/>
    <property type="evidence" value="ECO:0007669"/>
    <property type="project" value="UniProtKB-KW"/>
</dbReference>
<keyword evidence="2" id="KW-0805">Transcription regulation</keyword>
<feature type="region of interest" description="Disordered" evidence="6">
    <location>
        <begin position="617"/>
        <end position="642"/>
    </location>
</feature>
<proteinExistence type="predicted"/>
<dbReference type="InterPro" id="IPR015300">
    <property type="entry name" value="DNA-bd_pseudobarrel_sf"/>
</dbReference>
<dbReference type="SUPFAM" id="SSF101936">
    <property type="entry name" value="DNA-binding pseudobarrel domain"/>
    <property type="match status" value="3"/>
</dbReference>
<evidence type="ECO:0000259" key="7">
    <source>
        <dbReference type="PROSITE" id="PS50863"/>
    </source>
</evidence>
<evidence type="ECO:0000256" key="4">
    <source>
        <dbReference type="ARBA" id="ARBA00023163"/>
    </source>
</evidence>
<feature type="compositionally biased region" description="Basic and acidic residues" evidence="6">
    <location>
        <begin position="97"/>
        <end position="116"/>
    </location>
</feature>
<feature type="compositionally biased region" description="Polar residues" evidence="6">
    <location>
        <begin position="478"/>
        <end position="502"/>
    </location>
</feature>
<protein>
    <recommendedName>
        <fullName evidence="7">TF-B3 domain-containing protein</fullName>
    </recommendedName>
</protein>
<gene>
    <name evidence="8" type="ORF">CQW23_29817</name>
</gene>
<organism evidence="8 9">
    <name type="scientific">Capsicum baccatum</name>
    <name type="common">Peruvian pepper</name>
    <dbReference type="NCBI Taxonomy" id="33114"/>
    <lineage>
        <taxon>Eukaryota</taxon>
        <taxon>Viridiplantae</taxon>
        <taxon>Streptophyta</taxon>
        <taxon>Embryophyta</taxon>
        <taxon>Tracheophyta</taxon>
        <taxon>Spermatophyta</taxon>
        <taxon>Magnoliopsida</taxon>
        <taxon>eudicotyledons</taxon>
        <taxon>Gunneridae</taxon>
        <taxon>Pentapetalae</taxon>
        <taxon>asterids</taxon>
        <taxon>lamiids</taxon>
        <taxon>Solanales</taxon>
        <taxon>Solanaceae</taxon>
        <taxon>Solanoideae</taxon>
        <taxon>Capsiceae</taxon>
        <taxon>Capsicum</taxon>
    </lineage>
</organism>
<dbReference type="InterPro" id="IPR039218">
    <property type="entry name" value="REM_fam"/>
</dbReference>
<dbReference type="SMART" id="SM01019">
    <property type="entry name" value="B3"/>
    <property type="match status" value="2"/>
</dbReference>
<sequence>MLTGDNDVNAVNQKIPKGFLKYLKGHSHIERAILKRTGKKWLVKLNGRRLEDGWEKFSGELSLQLGDLVIFRHEGDMEFEVSIFDSSECEREDGAEENNRTPEETSNKFEFKDATGKPKPKITSQCKAFSDLEAAKDMLLGLPHFISTVKPYWMSMSMIHVPKLFARESGLSRRKCGIMIRDEERSWPFRLFYRGRRTFIGGEWHLRGDASLRPEGKKIYFDTEIVSTQGKLNASIKSSIKAVSHAKAAAHKSYGHSNFVCTIKPYSLTYGFLCVPKHFACANGLINKKCCLIVNDETQTSWNLRIRSCNTQVYMGEGCRKFIAENCLKEGHHIMFVVVTDGETPIWKFHVVTDGGTPVRRFQGKPIAVDKAIQEKSRHSTARVKVELDLLAKLPQRMKLQYVYDKSGKITDHFQKFVYDNLPSYCPFCVRIDSLIRNTRKQIESSQTTNSSNRPIVQKDVLCLNTFDALTDTIVHVPSQSLQPSGEQHGYSRQQLTSSRSDQNVEKGATSAQSRADLVDEEDEKITSPPMQRKLSPTTPIFVYRSTKLLTSGHKNVIANKNESKLVASKFSPTTVDLSKYVLDEEENDIDLGEDSFDKDDEDNILDICFDKVARDGDISPRHRRSGSNKNKKKTHGRHHSWDGRALAQAVTTNIQGNHQAAVPLQQNGDLAATRIRDFMRMNPPNYLGQKYSMSKFVTGVSGLVFKECRTTMLIRDIDLSKLMTYAQQIKAEKLKGRERRNKKVRPNSLSMGKQGLKGVKSLLCYSLVAVNFRVGPEKLSKPFLVSTPVGVPPDREIEFDIDLLLDTQPISIPPYHMAPAELKDPKEQLKDLLDKSFIRPNVSPWGTSILFVHKKDGSFQMYIDTLRGRECDVPMTAFRTRYGHFEFLVLSFRLGYLVYLALLESLSEGSWYPSSSQFGFSPSDRWSVGKATLIGPDVVFKAMKKVQLIRMRLKTAQSHQKFYADARRRDLEFEVNDLAYLKVAYEVKLPAELSSVHLVCHLSILKKRIGDPTVVVPLENTDIQDSLSYEEIPVKILDYQICRLRNKKVSLVKVLWRNQSVEGAT</sequence>
<dbReference type="Pfam" id="PF02362">
    <property type="entry name" value="B3"/>
    <property type="match status" value="2"/>
</dbReference>
<dbReference type="Gene3D" id="3.10.10.10">
    <property type="entry name" value="HIV Type 1 Reverse Transcriptase, subunit A, domain 1"/>
    <property type="match status" value="1"/>
</dbReference>
<dbReference type="CDD" id="cd10017">
    <property type="entry name" value="B3_DNA"/>
    <property type="match status" value="2"/>
</dbReference>
<dbReference type="PANTHER" id="PTHR31674:SF72">
    <property type="entry name" value="B3 DOMAIN-CONTAINING PROTEIN REM17-LIKE"/>
    <property type="match status" value="1"/>
</dbReference>
<dbReference type="EMBL" id="MLFT02000032">
    <property type="protein sequence ID" value="PHT30596.1"/>
    <property type="molecule type" value="Genomic_DNA"/>
</dbReference>
<evidence type="ECO:0000256" key="2">
    <source>
        <dbReference type="ARBA" id="ARBA00023015"/>
    </source>
</evidence>
<comment type="caution">
    <text evidence="8">The sequence shown here is derived from an EMBL/GenBank/DDBJ whole genome shotgun (WGS) entry which is preliminary data.</text>
</comment>
<comment type="subcellular location">
    <subcellularLocation>
        <location evidence="1">Nucleus</location>
    </subcellularLocation>
</comment>
<keyword evidence="9" id="KW-1185">Reference proteome</keyword>
<evidence type="ECO:0000256" key="3">
    <source>
        <dbReference type="ARBA" id="ARBA00023125"/>
    </source>
</evidence>
<reference evidence="8 9" key="1">
    <citation type="journal article" date="2017" name="Genome Biol.">
        <title>New reference genome sequences of hot pepper reveal the massive evolution of plant disease-resistance genes by retroduplication.</title>
        <authorList>
            <person name="Kim S."/>
            <person name="Park J."/>
            <person name="Yeom S.I."/>
            <person name="Kim Y.M."/>
            <person name="Seo E."/>
            <person name="Kim K.T."/>
            <person name="Kim M.S."/>
            <person name="Lee J.M."/>
            <person name="Cheong K."/>
            <person name="Shin H.S."/>
            <person name="Kim S.B."/>
            <person name="Han K."/>
            <person name="Lee J."/>
            <person name="Park M."/>
            <person name="Lee H.A."/>
            <person name="Lee H.Y."/>
            <person name="Lee Y."/>
            <person name="Oh S."/>
            <person name="Lee J.H."/>
            <person name="Choi E."/>
            <person name="Choi E."/>
            <person name="Lee S.E."/>
            <person name="Jeon J."/>
            <person name="Kim H."/>
            <person name="Choi G."/>
            <person name="Song H."/>
            <person name="Lee J."/>
            <person name="Lee S.C."/>
            <person name="Kwon J.K."/>
            <person name="Lee H.Y."/>
            <person name="Koo N."/>
            <person name="Hong Y."/>
            <person name="Kim R.W."/>
            <person name="Kang W.H."/>
            <person name="Huh J.H."/>
            <person name="Kang B.C."/>
            <person name="Yang T.J."/>
            <person name="Lee Y.H."/>
            <person name="Bennetzen J.L."/>
            <person name="Choi D."/>
        </authorList>
    </citation>
    <scope>NUCLEOTIDE SEQUENCE [LARGE SCALE GENOMIC DNA]</scope>
    <source>
        <strain evidence="9">cv. PBC81</strain>
    </source>
</reference>
<dbReference type="GO" id="GO:0005634">
    <property type="term" value="C:nucleus"/>
    <property type="evidence" value="ECO:0007669"/>
    <property type="project" value="UniProtKB-SubCell"/>
</dbReference>
<accession>A0A2G2VCA0</accession>
<keyword evidence="5" id="KW-0539">Nucleus</keyword>
<dbReference type="Proteomes" id="UP000224567">
    <property type="component" value="Unassembled WGS sequence"/>
</dbReference>
<feature type="region of interest" description="Disordered" evidence="6">
    <location>
        <begin position="89"/>
        <end position="119"/>
    </location>
</feature>
<dbReference type="Gene3D" id="2.40.330.10">
    <property type="entry name" value="DNA-binding pseudobarrel domain"/>
    <property type="match status" value="3"/>
</dbReference>
<evidence type="ECO:0000256" key="1">
    <source>
        <dbReference type="ARBA" id="ARBA00004123"/>
    </source>
</evidence>
<dbReference type="SUPFAM" id="SSF56672">
    <property type="entry name" value="DNA/RNA polymerases"/>
    <property type="match status" value="1"/>
</dbReference>
<evidence type="ECO:0000313" key="8">
    <source>
        <dbReference type="EMBL" id="PHT30596.1"/>
    </source>
</evidence>
<dbReference type="InterPro" id="IPR043502">
    <property type="entry name" value="DNA/RNA_pol_sf"/>
</dbReference>
<evidence type="ECO:0000256" key="5">
    <source>
        <dbReference type="ARBA" id="ARBA00023242"/>
    </source>
</evidence>
<reference evidence="9" key="2">
    <citation type="journal article" date="2017" name="J. Anim. Genet.">
        <title>Multiple reference genome sequences of hot pepper reveal the massive evolution of plant disease resistance genes by retroduplication.</title>
        <authorList>
            <person name="Kim S."/>
            <person name="Park J."/>
            <person name="Yeom S.-I."/>
            <person name="Kim Y.-M."/>
            <person name="Seo E."/>
            <person name="Kim K.-T."/>
            <person name="Kim M.-S."/>
            <person name="Lee J.M."/>
            <person name="Cheong K."/>
            <person name="Shin H.-S."/>
            <person name="Kim S.-B."/>
            <person name="Han K."/>
            <person name="Lee J."/>
            <person name="Park M."/>
            <person name="Lee H.-A."/>
            <person name="Lee H.-Y."/>
            <person name="Lee Y."/>
            <person name="Oh S."/>
            <person name="Lee J.H."/>
            <person name="Choi E."/>
            <person name="Choi E."/>
            <person name="Lee S.E."/>
            <person name="Jeon J."/>
            <person name="Kim H."/>
            <person name="Choi G."/>
            <person name="Song H."/>
            <person name="Lee J."/>
            <person name="Lee S.-C."/>
            <person name="Kwon J.-K."/>
            <person name="Lee H.-Y."/>
            <person name="Koo N."/>
            <person name="Hong Y."/>
            <person name="Kim R.W."/>
            <person name="Kang W.-H."/>
            <person name="Huh J.H."/>
            <person name="Kang B.-C."/>
            <person name="Yang T.-J."/>
            <person name="Lee Y.-H."/>
            <person name="Bennetzen J.L."/>
            <person name="Choi D."/>
        </authorList>
    </citation>
    <scope>NUCLEOTIDE SEQUENCE [LARGE SCALE GENOMIC DNA]</scope>
    <source>
        <strain evidence="9">cv. PBC81</strain>
    </source>
</reference>
<feature type="domain" description="TF-B3" evidence="7">
    <location>
        <begin position="1"/>
        <end position="87"/>
    </location>
</feature>
<keyword evidence="4" id="KW-0804">Transcription</keyword>
<feature type="compositionally biased region" description="Basic residues" evidence="6">
    <location>
        <begin position="622"/>
        <end position="639"/>
    </location>
</feature>
<name>A0A2G2VCA0_CAPBA</name>
<keyword evidence="3" id="KW-0238">DNA-binding</keyword>
<dbReference type="PROSITE" id="PS50863">
    <property type="entry name" value="B3"/>
    <property type="match status" value="1"/>
</dbReference>
<evidence type="ECO:0000313" key="9">
    <source>
        <dbReference type="Proteomes" id="UP000224567"/>
    </source>
</evidence>
<dbReference type="AlphaFoldDB" id="A0A2G2VCA0"/>
<dbReference type="OrthoDB" id="1109907at2759"/>
<dbReference type="STRING" id="33114.A0A2G2VCA0"/>
<dbReference type="InterPro" id="IPR003340">
    <property type="entry name" value="B3_DNA-bd"/>
</dbReference>
<evidence type="ECO:0000256" key="6">
    <source>
        <dbReference type="SAM" id="MobiDB-lite"/>
    </source>
</evidence>
<dbReference type="PANTHER" id="PTHR31674">
    <property type="entry name" value="B3 DOMAIN-CONTAINING PROTEIN REM-LIKE 3-RELATED"/>
    <property type="match status" value="1"/>
</dbReference>
<feature type="region of interest" description="Disordered" evidence="6">
    <location>
        <begin position="478"/>
        <end position="534"/>
    </location>
</feature>